<protein>
    <submittedName>
        <fullName evidence="2">VWA domain-containing protein</fullName>
    </submittedName>
</protein>
<proteinExistence type="predicted"/>
<evidence type="ECO:0000256" key="1">
    <source>
        <dbReference type="SAM" id="Phobius"/>
    </source>
</evidence>
<evidence type="ECO:0000313" key="3">
    <source>
        <dbReference type="Proteomes" id="UP000641646"/>
    </source>
</evidence>
<feature type="transmembrane region" description="Helical" evidence="1">
    <location>
        <begin position="234"/>
        <end position="253"/>
    </location>
</feature>
<dbReference type="AlphaFoldDB" id="A0A926V9U0"/>
<reference evidence="2" key="1">
    <citation type="journal article" date="2015" name="ISME J.">
        <title>Draft Genome Sequence of Streptomyces incarnatus NRRL8089, which Produces the Nucleoside Antibiotic Sinefungin.</title>
        <authorList>
            <person name="Oshima K."/>
            <person name="Hattori M."/>
            <person name="Shimizu H."/>
            <person name="Fukuda K."/>
            <person name="Nemoto M."/>
            <person name="Inagaki K."/>
            <person name="Tamura T."/>
        </authorList>
    </citation>
    <scope>NUCLEOTIDE SEQUENCE</scope>
    <source>
        <strain evidence="2">FACHB-1375</strain>
    </source>
</reference>
<dbReference type="SUPFAM" id="SSF53300">
    <property type="entry name" value="vWA-like"/>
    <property type="match status" value="1"/>
</dbReference>
<dbReference type="RefSeq" id="WP_190461573.1">
    <property type="nucleotide sequence ID" value="NZ_JACJPW010000003.1"/>
</dbReference>
<accession>A0A926V9U0</accession>
<reference evidence="2" key="2">
    <citation type="submission" date="2020-08" db="EMBL/GenBank/DDBJ databases">
        <authorList>
            <person name="Chen M."/>
            <person name="Teng W."/>
            <person name="Zhao L."/>
            <person name="Hu C."/>
            <person name="Zhou Y."/>
            <person name="Han B."/>
            <person name="Song L."/>
            <person name="Shu W."/>
        </authorList>
    </citation>
    <scope>NUCLEOTIDE SEQUENCE</scope>
    <source>
        <strain evidence="2">FACHB-1375</strain>
    </source>
</reference>
<keyword evidence="1" id="KW-1133">Transmembrane helix</keyword>
<keyword evidence="1" id="KW-0812">Transmembrane</keyword>
<dbReference type="EMBL" id="JACJPW010000003">
    <property type="protein sequence ID" value="MBD2179908.1"/>
    <property type="molecule type" value="Genomic_DNA"/>
</dbReference>
<sequence>MTPPTKVTPGQPLTSLQKSGLEWVVRLHGGRDVVLAIDLTESVGLNDEGRNRLRQIVQDSLHPGDSVYVVPFATTTNPLPPPIEFSGKKEDIDKILQVVPLERDPNVRNTDIQQAELTIYQNLAQVNQDRLQENQPIKPQSVVWITDAPLFSNGWIETPAESPFRQENSLESQQRQEWIKALPMQARKLAIRTNDNKEYNLTVVDIPPTVQELCTPAPGGKETCLVTPYLIKQLWLPALISAIVFIALVMAGIKFYRLQRKWELIVDFTATEKEEDQKCYLAHNKRIAIGEYDSTCVDSIDTPGPEVRGYLERKGEKLYLVPTGDAPIYYNGREITVRTLITGYRMRLNCPDPKKRRDYEVVIKVRK</sequence>
<evidence type="ECO:0000313" key="2">
    <source>
        <dbReference type="EMBL" id="MBD2179908.1"/>
    </source>
</evidence>
<dbReference type="Proteomes" id="UP000641646">
    <property type="component" value="Unassembled WGS sequence"/>
</dbReference>
<gene>
    <name evidence="2" type="ORF">H6G03_02070</name>
</gene>
<dbReference type="Gene3D" id="3.40.50.410">
    <property type="entry name" value="von Willebrand factor, type A domain"/>
    <property type="match status" value="1"/>
</dbReference>
<dbReference type="InterPro" id="IPR036465">
    <property type="entry name" value="vWFA_dom_sf"/>
</dbReference>
<organism evidence="2 3">
    <name type="scientific">Aerosakkonema funiforme FACHB-1375</name>
    <dbReference type="NCBI Taxonomy" id="2949571"/>
    <lineage>
        <taxon>Bacteria</taxon>
        <taxon>Bacillati</taxon>
        <taxon>Cyanobacteriota</taxon>
        <taxon>Cyanophyceae</taxon>
        <taxon>Oscillatoriophycideae</taxon>
        <taxon>Aerosakkonematales</taxon>
        <taxon>Aerosakkonemataceae</taxon>
        <taxon>Aerosakkonema</taxon>
    </lineage>
</organism>
<keyword evidence="1" id="KW-0472">Membrane</keyword>
<name>A0A926V9U0_9CYAN</name>
<comment type="caution">
    <text evidence="2">The sequence shown here is derived from an EMBL/GenBank/DDBJ whole genome shotgun (WGS) entry which is preliminary data.</text>
</comment>
<keyword evidence="3" id="KW-1185">Reference proteome</keyword>